<sequence>MRNDAANQGAVCALVCRQLDVARDLATLSIAHLREGGYDRDLLGQAFNVRAEAQLLAGELEGAHADLARQRIYQPGQASAHWLLGLYHYKRGEHAEALASHALAVAQDDKFAPFYDAAVSLDFLYKQPVHVDWADDMGEPSNIGAG</sequence>
<evidence type="ECO:0000313" key="1">
    <source>
        <dbReference type="EMBL" id="RSZ60992.1"/>
    </source>
</evidence>
<name>A0A430HU50_9BURK</name>
<dbReference type="Gene3D" id="1.25.40.10">
    <property type="entry name" value="Tetratricopeptide repeat domain"/>
    <property type="match status" value="1"/>
</dbReference>
<dbReference type="InterPro" id="IPR011990">
    <property type="entry name" value="TPR-like_helical_dom_sf"/>
</dbReference>
<dbReference type="SUPFAM" id="SSF48452">
    <property type="entry name" value="TPR-like"/>
    <property type="match status" value="1"/>
</dbReference>
<protein>
    <recommendedName>
        <fullName evidence="3">Tetratricopeptide repeat protein</fullName>
    </recommendedName>
</protein>
<comment type="caution">
    <text evidence="1">The sequence shown here is derived from an EMBL/GenBank/DDBJ whole genome shotgun (WGS) entry which is preliminary data.</text>
</comment>
<dbReference type="EMBL" id="RXLQ01000001">
    <property type="protein sequence ID" value="RSZ60992.1"/>
    <property type="molecule type" value="Genomic_DNA"/>
</dbReference>
<keyword evidence="2" id="KW-1185">Reference proteome</keyword>
<organism evidence="1 2">
    <name type="scientific">Massilia atriviolacea</name>
    <dbReference type="NCBI Taxonomy" id="2495579"/>
    <lineage>
        <taxon>Bacteria</taxon>
        <taxon>Pseudomonadati</taxon>
        <taxon>Pseudomonadota</taxon>
        <taxon>Betaproteobacteria</taxon>
        <taxon>Burkholderiales</taxon>
        <taxon>Oxalobacteraceae</taxon>
        <taxon>Telluria group</taxon>
        <taxon>Massilia</taxon>
    </lineage>
</organism>
<dbReference type="RefSeq" id="WP_126072376.1">
    <property type="nucleotide sequence ID" value="NZ_CP051166.1"/>
</dbReference>
<gene>
    <name evidence="1" type="ORF">EJB06_02320</name>
</gene>
<accession>A0A430HU50</accession>
<dbReference type="AlphaFoldDB" id="A0A430HU50"/>
<dbReference type="Proteomes" id="UP000278085">
    <property type="component" value="Unassembled WGS sequence"/>
</dbReference>
<evidence type="ECO:0000313" key="2">
    <source>
        <dbReference type="Proteomes" id="UP000278085"/>
    </source>
</evidence>
<evidence type="ECO:0008006" key="3">
    <source>
        <dbReference type="Google" id="ProtNLM"/>
    </source>
</evidence>
<proteinExistence type="predicted"/>
<reference evidence="1 2" key="1">
    <citation type="submission" date="2018-12" db="EMBL/GenBank/DDBJ databases">
        <authorList>
            <person name="Yang E."/>
        </authorList>
    </citation>
    <scope>NUCLEOTIDE SEQUENCE [LARGE SCALE GENOMIC DNA]</scope>
    <source>
        <strain evidence="1 2">SOD</strain>
    </source>
</reference>